<reference evidence="1" key="1">
    <citation type="journal article" date="2015" name="Nature">
        <title>Complex archaea that bridge the gap between prokaryotes and eukaryotes.</title>
        <authorList>
            <person name="Spang A."/>
            <person name="Saw J.H."/>
            <person name="Jorgensen S.L."/>
            <person name="Zaremba-Niedzwiedzka K."/>
            <person name="Martijn J."/>
            <person name="Lind A.E."/>
            <person name="van Eijk R."/>
            <person name="Schleper C."/>
            <person name="Guy L."/>
            <person name="Ettema T.J."/>
        </authorList>
    </citation>
    <scope>NUCLEOTIDE SEQUENCE</scope>
</reference>
<name>A0A0F9JGE0_9ZZZZ</name>
<proteinExistence type="predicted"/>
<accession>A0A0F9JGE0</accession>
<sequence length="110" mass="12911">MTENNHDINNNTVKIDFICSVCKTEKRLEFPKIYITQSKELTTTSISKGLVCKHQFQAIVDKNYQIRGYKINTDICPECGYRTENNTQRFYCEKCGTDILKLFQKNFHES</sequence>
<gene>
    <name evidence="1" type="ORF">LCGC14_1532250</name>
</gene>
<organism evidence="1">
    <name type="scientific">marine sediment metagenome</name>
    <dbReference type="NCBI Taxonomy" id="412755"/>
    <lineage>
        <taxon>unclassified sequences</taxon>
        <taxon>metagenomes</taxon>
        <taxon>ecological metagenomes</taxon>
    </lineage>
</organism>
<comment type="caution">
    <text evidence="1">The sequence shown here is derived from an EMBL/GenBank/DDBJ whole genome shotgun (WGS) entry which is preliminary data.</text>
</comment>
<dbReference type="EMBL" id="LAZR01011494">
    <property type="protein sequence ID" value="KKM61386.1"/>
    <property type="molecule type" value="Genomic_DNA"/>
</dbReference>
<evidence type="ECO:0000313" key="1">
    <source>
        <dbReference type="EMBL" id="KKM61386.1"/>
    </source>
</evidence>
<protein>
    <submittedName>
        <fullName evidence="1">Uncharacterized protein</fullName>
    </submittedName>
</protein>
<dbReference type="AlphaFoldDB" id="A0A0F9JGE0"/>